<organism evidence="1">
    <name type="scientific">Schistocephalus solidus</name>
    <name type="common">Tapeworm</name>
    <dbReference type="NCBI Taxonomy" id="70667"/>
    <lineage>
        <taxon>Eukaryota</taxon>
        <taxon>Metazoa</taxon>
        <taxon>Spiralia</taxon>
        <taxon>Lophotrochozoa</taxon>
        <taxon>Platyhelminthes</taxon>
        <taxon>Cestoda</taxon>
        <taxon>Eucestoda</taxon>
        <taxon>Diphyllobothriidea</taxon>
        <taxon>Diphyllobothriidae</taxon>
        <taxon>Schistocephalus</taxon>
    </lineage>
</organism>
<feature type="non-terminal residue" evidence="1">
    <location>
        <position position="1"/>
    </location>
</feature>
<proteinExistence type="predicted"/>
<gene>
    <name evidence="1" type="ORF">TR136966</name>
</gene>
<evidence type="ECO:0000313" key="1">
    <source>
        <dbReference type="EMBL" id="JAP42852.1"/>
    </source>
</evidence>
<dbReference type="EMBL" id="GEEE01020373">
    <property type="protein sequence ID" value="JAP42852.1"/>
    <property type="molecule type" value="Transcribed_RNA"/>
</dbReference>
<accession>A0A0X3P4F0</accession>
<feature type="non-terminal residue" evidence="1">
    <location>
        <position position="139"/>
    </location>
</feature>
<dbReference type="AlphaFoldDB" id="A0A0X3P4F0"/>
<sequence>GDFTQMKIDVRHLDWNETFTGCILEDWLQFKAVLQGLITNYCPHSKKKITNRPQWLTNTLKSEVNRKRKLWQTYLREKTAESLTKYKTQRKRIKGLVYKTCQSFVSNLINRAAENPKLFYNYIRQCTRNKDPIPLLKTD</sequence>
<reference evidence="1" key="1">
    <citation type="submission" date="2016-01" db="EMBL/GenBank/DDBJ databases">
        <title>Reference transcriptome for the parasite Schistocephalus solidus: insights into the molecular evolution of parasitism.</title>
        <authorList>
            <person name="Hebert F.O."/>
            <person name="Grambauer S."/>
            <person name="Barber I."/>
            <person name="Landry C.R."/>
            <person name="Aubin-Horth N."/>
        </authorList>
    </citation>
    <scope>NUCLEOTIDE SEQUENCE</scope>
</reference>
<protein>
    <submittedName>
        <fullName evidence="1">Uncharacterized protein</fullName>
    </submittedName>
</protein>
<name>A0A0X3P4F0_SCHSO</name>